<dbReference type="InParanoid" id="A0A397RQ55"/>
<reference evidence="2 3" key="1">
    <citation type="submission" date="2018-08" db="EMBL/GenBank/DDBJ databases">
        <title>Genomic Encyclopedia of Archaeal and Bacterial Type Strains, Phase II (KMG-II): from individual species to whole genera.</title>
        <authorList>
            <person name="Goeker M."/>
        </authorList>
    </citation>
    <scope>NUCLEOTIDE SEQUENCE [LARGE SCALE GENOMIC DNA]</scope>
    <source>
        <strain evidence="2 3">ATCC 27112</strain>
    </source>
</reference>
<keyword evidence="3" id="KW-1185">Reference proteome</keyword>
<dbReference type="RefSeq" id="WP_119016277.1">
    <property type="nucleotide sequence ID" value="NZ_QXEV01000010.1"/>
</dbReference>
<dbReference type="EMBL" id="QXEV01000010">
    <property type="protein sequence ID" value="RIA75838.1"/>
    <property type="molecule type" value="Genomic_DNA"/>
</dbReference>
<feature type="transmembrane region" description="Helical" evidence="1">
    <location>
        <begin position="64"/>
        <end position="89"/>
    </location>
</feature>
<feature type="transmembrane region" description="Helical" evidence="1">
    <location>
        <begin position="110"/>
        <end position="131"/>
    </location>
</feature>
<sequence>MKRRKEKKLISLTSLYLNYTFQKATILVFSISLAFMVIALIVIANPMYDRNSYLLSPESYHQVYFNGALFVINLFNGIIITTISILLFLQSNSFDALFLPNTKRSMLLSIKILASVILFLLLSLFEFVLLYGIPLFLYSSYKMDISSMLTILYLFLGMIFDFSISIILSILVPTIFSPMIVLFISLVKNMISTTFFSIKEVISEILPLLTYNNGIIMMPSVYIIPIFSLLFLFIYYLLYNIRDIKIS</sequence>
<proteinExistence type="predicted"/>
<evidence type="ECO:0008006" key="4">
    <source>
        <dbReference type="Google" id="ProtNLM"/>
    </source>
</evidence>
<name>A0A397RQ55_9MOLU</name>
<evidence type="ECO:0000313" key="2">
    <source>
        <dbReference type="EMBL" id="RIA75838.1"/>
    </source>
</evidence>
<dbReference type="AlphaFoldDB" id="A0A397RQ55"/>
<organism evidence="2 3">
    <name type="scientific">Anaeroplasma bactoclasticum</name>
    <dbReference type="NCBI Taxonomy" id="2088"/>
    <lineage>
        <taxon>Bacteria</taxon>
        <taxon>Bacillati</taxon>
        <taxon>Mycoplasmatota</taxon>
        <taxon>Mollicutes</taxon>
        <taxon>Anaeroplasmatales</taxon>
        <taxon>Anaeroplasmataceae</taxon>
        <taxon>Anaeroplasma</taxon>
    </lineage>
</organism>
<feature type="transmembrane region" description="Helical" evidence="1">
    <location>
        <begin position="179"/>
        <end position="198"/>
    </location>
</feature>
<keyword evidence="1" id="KW-0812">Transmembrane</keyword>
<gene>
    <name evidence="2" type="ORF">EI71_01137</name>
</gene>
<evidence type="ECO:0000313" key="3">
    <source>
        <dbReference type="Proteomes" id="UP000266506"/>
    </source>
</evidence>
<keyword evidence="1" id="KW-0472">Membrane</keyword>
<dbReference type="Proteomes" id="UP000266506">
    <property type="component" value="Unassembled WGS sequence"/>
</dbReference>
<comment type="caution">
    <text evidence="2">The sequence shown here is derived from an EMBL/GenBank/DDBJ whole genome shotgun (WGS) entry which is preliminary data.</text>
</comment>
<accession>A0A397RQ55</accession>
<feature type="transmembrane region" description="Helical" evidence="1">
    <location>
        <begin position="21"/>
        <end position="44"/>
    </location>
</feature>
<keyword evidence="1" id="KW-1133">Transmembrane helix</keyword>
<feature type="transmembrane region" description="Helical" evidence="1">
    <location>
        <begin position="218"/>
        <end position="238"/>
    </location>
</feature>
<protein>
    <recommendedName>
        <fullName evidence="4">ABC-2 family transporter</fullName>
    </recommendedName>
</protein>
<evidence type="ECO:0000256" key="1">
    <source>
        <dbReference type="SAM" id="Phobius"/>
    </source>
</evidence>
<feature type="transmembrane region" description="Helical" evidence="1">
    <location>
        <begin position="151"/>
        <end position="172"/>
    </location>
</feature>